<organism evidence="5 6">
    <name type="scientific">Acorus gramineus</name>
    <name type="common">Dwarf sweet flag</name>
    <dbReference type="NCBI Taxonomy" id="55184"/>
    <lineage>
        <taxon>Eukaryota</taxon>
        <taxon>Viridiplantae</taxon>
        <taxon>Streptophyta</taxon>
        <taxon>Embryophyta</taxon>
        <taxon>Tracheophyta</taxon>
        <taxon>Spermatophyta</taxon>
        <taxon>Magnoliopsida</taxon>
        <taxon>Liliopsida</taxon>
        <taxon>Acoraceae</taxon>
        <taxon>Acorus</taxon>
    </lineage>
</organism>
<dbReference type="Proteomes" id="UP001179952">
    <property type="component" value="Unassembled WGS sequence"/>
</dbReference>
<keyword evidence="1" id="KW-0963">Cytoplasm</keyword>
<dbReference type="PROSITE" id="PS50005">
    <property type="entry name" value="TPR"/>
    <property type="match status" value="1"/>
</dbReference>
<evidence type="ECO:0000256" key="3">
    <source>
        <dbReference type="SAM" id="MobiDB-lite"/>
    </source>
</evidence>
<dbReference type="InterPro" id="IPR025697">
    <property type="entry name" value="CLU_dom"/>
</dbReference>
<sequence>MGDKFVKATVEEDYDEERAVENVRRLLDIVACTTTFGPAAPPTKDAFPSPETKETKSRAGSAAKSRTDRGPQQQQPRLAVAAKDTTAAAAAAEAEMSGAASRVGAFYEFFSLSNLPPPLQFIRRSTKQRIDEERLSDDHIFSLEVRISNGKLVFVDVRAKGFYSVGKQRILCHNLVDLLRQLSRAFDNAYEDLMKAFSDRNKFGNLPYGYRANTWLVPPLAAQSPSSFPPLPAEDESSGCNGGGWGRDGKSDMRPWASEFYFLKSMPCKTAEERQIRDRKAFLLHSLFVDVAIFRAIKAIQHVVGKPCLVVLEDEILHSERVGDLTITVTKDASDASRKVDTKIDGKKTMKMDSECLAERNLLKGITADENTAAHDVATLGVVNVRHSGYIAVVKIEGNGAVSLLQSLNIDDQPEGGANALNVNSLRMLLHKGPASERGKTTNHLKGSEHEQINAAQGFVKRLLEASLSKLQKEEVNQDTFTRWELGACWIQHLQEQKTAEKDKKQLGDNDKKQSFQKVKNGSKIEGLGKPLRVLNNAKNKSDGKKNETVPEDGRSHEVGHESDKPHFMESPGATNVTENEVVLKQLLPDPSFVRLKESRTGLHCKVADFGSLELSPVDGRTLTDFMHTRGLQMHSLGRVVKLSEKLSHVQSLCIHEMIARAFKHILRAVIAAVIDAKDLGVSITMALNLMLGVPASEEDGRAANVDSLVWTWLVGIELAPRDYNLDSLSPFQTIDIISLVPVHKALTKLVAVCGPYHRMTAGAYSLLAVVLYHTGDFNQATIYQQKALDINERELGLDHPDTMKSYGDLSVFYYRLQHTELALKYVKRALYLLHLTCGPSHPNTAATYINVAMMEEGLGNVHVALRYLHKALKCNQKLLGHDHIQTAASYHAIAIALSLMEAYQLSVQHEQTTLQILQTKLGSDDLRTQDAAAWLEYFESKAFEQQEAARNGTRKPDASIASKGHLSVSDLLDYINPNQDTKGKDAEAVKRRHLRAKIKGNSSQNVTLADSDGSQEDSPAMASDEEKQVNELRHSQEDDQANSLVVEYKHDEVKTEQQIDIFNEIPQRVNVETENGWKPVQRPRSGCHSSQTLKQKHANIGKVINYQKKVGTTETDQSKAGNYYSDSRYFLVRKRVTAPGNSAEQNPIKIPPSNRFGCKIIKPVAYRIKSMPSSSSSTLVDRSKNGGELSNFSLEFQATSEVIDHPSRNNQIPAPCVSPGSNAIVSLGKSPSYKDVALAPPGTISKAQLWISKEYEPVNRDALTEKCATEANESTIPKSSVEHVAAHGSPESLHVLDNHDGVHDPIFHTNENVEVVEKEEERKTRIERDDDPSDMATPTTEVIASGSILEGAEPGYNSLVVEEGQLLSTGIWSGEDADPVYIPEEQLNSSTVLFNSVQMENEDSSCNLPNGEHFENTTLTTVEADSTSISITHGEHLNKVDTDENGSDDSKEILSPMSGDGRDFPNKKLSASATPFNPTPTVVRGPVPVTPWPINIPLHLGPSPVISTVTPICTSPHHSYPPSPRPPSILHPLPFMYPPYSMPQPVPTSNFALNSSMYHPNQMAWCNVNPIVSEFVPRTVWPGCDPVDFTVMPPVVNPISEPIVEPKGHSDKLPGIDLNTLLDTDVEENKKEVGHVVSGKWLGEQQEIGDPGSCENEAVKSEMKNEIGSTENSERSTKKRVPINSKTMEEEGTFSILIRGKRNRKQTLRMPISLLSRPYESQSFKMIYNRVVRGSDAPKPAHNSSKEDSQAA</sequence>
<dbReference type="Pfam" id="PF12807">
    <property type="entry name" value="eIF3_p135"/>
    <property type="match status" value="1"/>
</dbReference>
<feature type="region of interest" description="Disordered" evidence="3">
    <location>
        <begin position="996"/>
        <end position="1040"/>
    </location>
</feature>
<dbReference type="FunFam" id="1.25.40.10:FF:000157">
    <property type="entry name" value="protein TSS isoform X2"/>
    <property type="match status" value="1"/>
</dbReference>
<dbReference type="PANTHER" id="PTHR12601:SF17">
    <property type="entry name" value="PROTEIN REDUCED CHLOROPLAST COVERAGE 1"/>
    <property type="match status" value="1"/>
</dbReference>
<dbReference type="Pfam" id="PF13424">
    <property type="entry name" value="TPR_12"/>
    <property type="match status" value="2"/>
</dbReference>
<feature type="region of interest" description="Disordered" evidence="3">
    <location>
        <begin position="34"/>
        <end position="77"/>
    </location>
</feature>
<feature type="region of interest" description="Disordered" evidence="3">
    <location>
        <begin position="1436"/>
        <end position="1478"/>
    </location>
</feature>
<dbReference type="Gene3D" id="1.25.40.10">
    <property type="entry name" value="Tetratricopeptide repeat domain"/>
    <property type="match status" value="1"/>
</dbReference>
<evidence type="ECO:0000259" key="4">
    <source>
        <dbReference type="PROSITE" id="PS51823"/>
    </source>
</evidence>
<feature type="compositionally biased region" description="Basic and acidic residues" evidence="3">
    <location>
        <begin position="1025"/>
        <end position="1038"/>
    </location>
</feature>
<evidence type="ECO:0000313" key="5">
    <source>
        <dbReference type="EMBL" id="KAK1269475.1"/>
    </source>
</evidence>
<evidence type="ECO:0000256" key="2">
    <source>
        <dbReference type="PROSITE-ProRule" id="PRU00339"/>
    </source>
</evidence>
<name>A0AAV9AYQ9_ACOGR</name>
<dbReference type="EMBL" id="JAUJYN010000006">
    <property type="protein sequence ID" value="KAK1269475.1"/>
    <property type="molecule type" value="Genomic_DNA"/>
</dbReference>
<dbReference type="InterPro" id="IPR027523">
    <property type="entry name" value="CLU_prot"/>
</dbReference>
<feature type="repeat" description="TPR" evidence="2">
    <location>
        <begin position="762"/>
        <end position="795"/>
    </location>
</feature>
<dbReference type="InterPro" id="IPR011990">
    <property type="entry name" value="TPR-like_helical_dom_sf"/>
</dbReference>
<dbReference type="InterPro" id="IPR019734">
    <property type="entry name" value="TPR_rpt"/>
</dbReference>
<dbReference type="CDD" id="cd15466">
    <property type="entry name" value="CLU-central"/>
    <property type="match status" value="1"/>
</dbReference>
<keyword evidence="2" id="KW-0802">TPR repeat</keyword>
<dbReference type="SUPFAM" id="SSF48452">
    <property type="entry name" value="TPR-like"/>
    <property type="match status" value="1"/>
</dbReference>
<dbReference type="PANTHER" id="PTHR12601">
    <property type="entry name" value="EUKARYOTIC TRANSLATION INITIATION FACTOR 3 SUBUNIT EIF-3"/>
    <property type="match status" value="1"/>
</dbReference>
<feature type="compositionally biased region" description="Basic and acidic residues" evidence="3">
    <location>
        <begin position="1436"/>
        <end position="1453"/>
    </location>
</feature>
<feature type="compositionally biased region" description="Basic and acidic residues" evidence="3">
    <location>
        <begin position="501"/>
        <end position="514"/>
    </location>
</feature>
<accession>A0AAV9AYQ9</accession>
<feature type="region of interest" description="Disordered" evidence="3">
    <location>
        <begin position="501"/>
        <end position="573"/>
    </location>
</feature>
<keyword evidence="6" id="KW-1185">Reference proteome</keyword>
<dbReference type="SMART" id="SM00028">
    <property type="entry name" value="TPR"/>
    <property type="match status" value="3"/>
</dbReference>
<evidence type="ECO:0000313" key="6">
    <source>
        <dbReference type="Proteomes" id="UP001179952"/>
    </source>
</evidence>
<feature type="compositionally biased region" description="Basic and acidic residues" evidence="3">
    <location>
        <begin position="540"/>
        <end position="568"/>
    </location>
</feature>
<feature type="domain" description="Clu" evidence="4">
    <location>
        <begin position="234"/>
        <end position="505"/>
    </location>
</feature>
<feature type="region of interest" description="Disordered" evidence="3">
    <location>
        <begin position="1320"/>
        <end position="1339"/>
    </location>
</feature>
<feature type="region of interest" description="Disordered" evidence="3">
    <location>
        <begin position="227"/>
        <end position="251"/>
    </location>
</feature>
<reference evidence="5" key="2">
    <citation type="submission" date="2023-06" db="EMBL/GenBank/DDBJ databases">
        <authorList>
            <person name="Ma L."/>
            <person name="Liu K.-W."/>
            <person name="Li Z."/>
            <person name="Hsiao Y.-Y."/>
            <person name="Qi Y."/>
            <person name="Fu T."/>
            <person name="Tang G."/>
            <person name="Zhang D."/>
            <person name="Sun W.-H."/>
            <person name="Liu D.-K."/>
            <person name="Li Y."/>
            <person name="Chen G.-Z."/>
            <person name="Liu X.-D."/>
            <person name="Liao X.-Y."/>
            <person name="Jiang Y.-T."/>
            <person name="Yu X."/>
            <person name="Hao Y."/>
            <person name="Huang J."/>
            <person name="Zhao X.-W."/>
            <person name="Ke S."/>
            <person name="Chen Y.-Y."/>
            <person name="Wu W.-L."/>
            <person name="Hsu J.-L."/>
            <person name="Lin Y.-F."/>
            <person name="Huang M.-D."/>
            <person name="Li C.-Y."/>
            <person name="Huang L."/>
            <person name="Wang Z.-W."/>
            <person name="Zhao X."/>
            <person name="Zhong W.-Y."/>
            <person name="Peng D.-H."/>
            <person name="Ahmad S."/>
            <person name="Lan S."/>
            <person name="Zhang J.-S."/>
            <person name="Tsai W.-C."/>
            <person name="Van De Peer Y."/>
            <person name="Liu Z.-J."/>
        </authorList>
    </citation>
    <scope>NUCLEOTIDE SEQUENCE</scope>
    <source>
        <strain evidence="5">SCP</strain>
        <tissue evidence="5">Leaves</tissue>
    </source>
</reference>
<reference evidence="5" key="1">
    <citation type="journal article" date="2023" name="Nat. Commun.">
        <title>Diploid and tetraploid genomes of Acorus and the evolution of monocots.</title>
        <authorList>
            <person name="Ma L."/>
            <person name="Liu K.W."/>
            <person name="Li Z."/>
            <person name="Hsiao Y.Y."/>
            <person name="Qi Y."/>
            <person name="Fu T."/>
            <person name="Tang G.D."/>
            <person name="Zhang D."/>
            <person name="Sun W.H."/>
            <person name="Liu D.K."/>
            <person name="Li Y."/>
            <person name="Chen G.Z."/>
            <person name="Liu X.D."/>
            <person name="Liao X.Y."/>
            <person name="Jiang Y.T."/>
            <person name="Yu X."/>
            <person name="Hao Y."/>
            <person name="Huang J."/>
            <person name="Zhao X.W."/>
            <person name="Ke S."/>
            <person name="Chen Y.Y."/>
            <person name="Wu W.L."/>
            <person name="Hsu J.L."/>
            <person name="Lin Y.F."/>
            <person name="Huang M.D."/>
            <person name="Li C.Y."/>
            <person name="Huang L."/>
            <person name="Wang Z.W."/>
            <person name="Zhao X."/>
            <person name="Zhong W.Y."/>
            <person name="Peng D.H."/>
            <person name="Ahmad S."/>
            <person name="Lan S."/>
            <person name="Zhang J.S."/>
            <person name="Tsai W.C."/>
            <person name="Van de Peer Y."/>
            <person name="Liu Z.J."/>
        </authorList>
    </citation>
    <scope>NUCLEOTIDE SEQUENCE</scope>
    <source>
        <strain evidence="5">SCP</strain>
    </source>
</reference>
<feature type="compositionally biased region" description="Basic and acidic residues" evidence="3">
    <location>
        <begin position="1320"/>
        <end position="1329"/>
    </location>
</feature>
<proteinExistence type="predicted"/>
<dbReference type="PROSITE" id="PS51823">
    <property type="entry name" value="CLU"/>
    <property type="match status" value="1"/>
</dbReference>
<dbReference type="InterPro" id="IPR033646">
    <property type="entry name" value="CLU-central"/>
</dbReference>
<protein>
    <submittedName>
        <fullName evidence="5">Clustered mitochondria protein</fullName>
    </submittedName>
</protein>
<gene>
    <name evidence="5" type="ORF">QJS04_geneDACA022771</name>
</gene>
<dbReference type="GO" id="GO:0005737">
    <property type="term" value="C:cytoplasm"/>
    <property type="evidence" value="ECO:0007669"/>
    <property type="project" value="TreeGrafter"/>
</dbReference>
<comment type="caution">
    <text evidence="5">The sequence shown here is derived from an EMBL/GenBank/DDBJ whole genome shotgun (WGS) entry which is preliminary data.</text>
</comment>
<evidence type="ECO:0000256" key="1">
    <source>
        <dbReference type="ARBA" id="ARBA00022490"/>
    </source>
</evidence>